<dbReference type="Pfam" id="PF00990">
    <property type="entry name" value="GGDEF"/>
    <property type="match status" value="1"/>
</dbReference>
<dbReference type="GO" id="GO:0052621">
    <property type="term" value="F:diguanylate cyclase activity"/>
    <property type="evidence" value="ECO:0007669"/>
    <property type="project" value="TreeGrafter"/>
</dbReference>
<proteinExistence type="predicted"/>
<dbReference type="InterPro" id="IPR050469">
    <property type="entry name" value="Diguanylate_Cyclase"/>
</dbReference>
<dbReference type="SUPFAM" id="SSF103190">
    <property type="entry name" value="Sensory domain-like"/>
    <property type="match status" value="1"/>
</dbReference>
<evidence type="ECO:0000256" key="4">
    <source>
        <dbReference type="ARBA" id="ARBA00022989"/>
    </source>
</evidence>
<evidence type="ECO:0000313" key="8">
    <source>
        <dbReference type="EMBL" id="MBB6062872.1"/>
    </source>
</evidence>
<dbReference type="InterPro" id="IPR029787">
    <property type="entry name" value="Nucleotide_cyclase"/>
</dbReference>
<dbReference type="RefSeq" id="WP_184619503.1">
    <property type="nucleotide sequence ID" value="NZ_JACHEX010000003.1"/>
</dbReference>
<evidence type="ECO:0000256" key="6">
    <source>
        <dbReference type="SAM" id="Phobius"/>
    </source>
</evidence>
<dbReference type="AlphaFoldDB" id="A0A841GGY5"/>
<keyword evidence="4 6" id="KW-1133">Transmembrane helix</keyword>
<keyword evidence="5 6" id="KW-0472">Membrane</keyword>
<dbReference type="Gene3D" id="3.30.450.20">
    <property type="entry name" value="PAS domain"/>
    <property type="match status" value="2"/>
</dbReference>
<dbReference type="SMART" id="SM00267">
    <property type="entry name" value="GGDEF"/>
    <property type="match status" value="1"/>
</dbReference>
<dbReference type="PANTHER" id="PTHR45138:SF9">
    <property type="entry name" value="DIGUANYLATE CYCLASE DGCM-RELATED"/>
    <property type="match status" value="1"/>
</dbReference>
<comment type="subcellular location">
    <subcellularLocation>
        <location evidence="1">Cell membrane</location>
        <topology evidence="1">Multi-pass membrane protein</topology>
    </subcellularLocation>
</comment>
<dbReference type="PROSITE" id="PS50887">
    <property type="entry name" value="GGDEF"/>
    <property type="match status" value="1"/>
</dbReference>
<sequence length="526" mass="61835">MKSLKGQFFYILLFLILFSALSFGLILTYTLYKSEIKQAKELIYQKNKAVSFFVESYFKKFYITLDFLSTLDNVINAQKLNEKEKENTINFYKKIQEIDPDINYLYSAYENGTLLIYNYTPPEGFNPKVRPWYKAAIKSYPKISNGIPYKEIKTKEWLVSMGKALYNKDGNLTGVVAIDTSVNKINELINKKDNNFDSLYSYILNENQEVIFHPKKQYISKSVKELVNKNFDFSSNEGYFEYKLNKYDKIAYYTNLDFLGWTVVTVVNKEEIISKIIHGLFFPISIVVFISISIGIWLTFSLYGKIITPITKLKERIQKIASGHLINNDFKYPDNEIGIIAHEVEKFTEKELYRKNIELLELNKKLKYLSERDQLTDLYNRHKMNKEIRKHYYNFKRYGRPFSLLMIDIDKFKNINDTYGHMVGDEVLKKLAKILVKNVRKSDVVSRWGGEEFLILLSETNLEQAIEVAEKIRKIIETEIFPKDIKITVSIGVDSIENYEHIKDLLIVVDEKLYKAKENGRNRVEY</sequence>
<comment type="caution">
    <text evidence="8">The sequence shown here is derived from an EMBL/GenBank/DDBJ whole genome shotgun (WGS) entry which is preliminary data.</text>
</comment>
<feature type="transmembrane region" description="Helical" evidence="6">
    <location>
        <begin position="280"/>
        <end position="304"/>
    </location>
</feature>
<reference evidence="8 9" key="1">
    <citation type="submission" date="2020-08" db="EMBL/GenBank/DDBJ databases">
        <title>Genomic Encyclopedia of Type Strains, Phase IV (KMG-IV): sequencing the most valuable type-strain genomes for metagenomic binning, comparative biology and taxonomic classification.</title>
        <authorList>
            <person name="Goeker M."/>
        </authorList>
    </citation>
    <scope>NUCLEOTIDE SEQUENCE [LARGE SCALE GENOMIC DNA]</scope>
    <source>
        <strain evidence="8 9">DSM 13481</strain>
    </source>
</reference>
<dbReference type="GO" id="GO:0005886">
    <property type="term" value="C:plasma membrane"/>
    <property type="evidence" value="ECO:0007669"/>
    <property type="project" value="UniProtKB-SubCell"/>
</dbReference>
<dbReference type="EMBL" id="JACHEX010000003">
    <property type="protein sequence ID" value="MBB6062872.1"/>
    <property type="molecule type" value="Genomic_DNA"/>
</dbReference>
<evidence type="ECO:0000256" key="5">
    <source>
        <dbReference type="ARBA" id="ARBA00023136"/>
    </source>
</evidence>
<dbReference type="Gene3D" id="6.10.340.10">
    <property type="match status" value="1"/>
</dbReference>
<evidence type="ECO:0000259" key="7">
    <source>
        <dbReference type="PROSITE" id="PS50887"/>
    </source>
</evidence>
<dbReference type="Proteomes" id="UP000555828">
    <property type="component" value="Unassembled WGS sequence"/>
</dbReference>
<keyword evidence="3 6" id="KW-0812">Transmembrane</keyword>
<dbReference type="FunFam" id="3.30.70.270:FF:000001">
    <property type="entry name" value="Diguanylate cyclase domain protein"/>
    <property type="match status" value="1"/>
</dbReference>
<dbReference type="InterPro" id="IPR029151">
    <property type="entry name" value="Sensor-like_sf"/>
</dbReference>
<feature type="domain" description="GGDEF" evidence="7">
    <location>
        <begin position="400"/>
        <end position="526"/>
    </location>
</feature>
<gene>
    <name evidence="8" type="ORF">HNP65_001324</name>
</gene>
<dbReference type="CDD" id="cd12912">
    <property type="entry name" value="PDC2_MCP_like"/>
    <property type="match status" value="1"/>
</dbReference>
<name>A0A841GGY5_9BACT</name>
<feature type="transmembrane region" description="Helical" evidence="6">
    <location>
        <begin position="7"/>
        <end position="32"/>
    </location>
</feature>
<dbReference type="Pfam" id="PF02743">
    <property type="entry name" value="dCache_1"/>
    <property type="match status" value="1"/>
</dbReference>
<dbReference type="NCBIfam" id="TIGR00254">
    <property type="entry name" value="GGDEF"/>
    <property type="match status" value="1"/>
</dbReference>
<dbReference type="CDD" id="cd18773">
    <property type="entry name" value="PDC1_HK_sensor"/>
    <property type="match status" value="1"/>
</dbReference>
<keyword evidence="2" id="KW-1003">Cell membrane</keyword>
<accession>A0A841GGY5</accession>
<dbReference type="Gene3D" id="3.30.70.270">
    <property type="match status" value="1"/>
</dbReference>
<dbReference type="InterPro" id="IPR033479">
    <property type="entry name" value="dCache_1"/>
</dbReference>
<organism evidence="8 9">
    <name type="scientific">Thermosipho japonicus</name>
    <dbReference type="NCBI Taxonomy" id="90323"/>
    <lineage>
        <taxon>Bacteria</taxon>
        <taxon>Thermotogati</taxon>
        <taxon>Thermotogota</taxon>
        <taxon>Thermotogae</taxon>
        <taxon>Thermotogales</taxon>
        <taxon>Fervidobacteriaceae</taxon>
        <taxon>Thermosipho</taxon>
    </lineage>
</organism>
<dbReference type="PANTHER" id="PTHR45138">
    <property type="entry name" value="REGULATORY COMPONENTS OF SENSORY TRANSDUCTION SYSTEM"/>
    <property type="match status" value="1"/>
</dbReference>
<protein>
    <submittedName>
        <fullName evidence="8">Diguanylate cyclase (GGDEF)-like protein</fullName>
    </submittedName>
</protein>
<dbReference type="CDD" id="cd01949">
    <property type="entry name" value="GGDEF"/>
    <property type="match status" value="1"/>
</dbReference>
<keyword evidence="9" id="KW-1185">Reference proteome</keyword>
<evidence type="ECO:0000256" key="1">
    <source>
        <dbReference type="ARBA" id="ARBA00004651"/>
    </source>
</evidence>
<evidence type="ECO:0000313" key="9">
    <source>
        <dbReference type="Proteomes" id="UP000555828"/>
    </source>
</evidence>
<dbReference type="SUPFAM" id="SSF55073">
    <property type="entry name" value="Nucleotide cyclase"/>
    <property type="match status" value="1"/>
</dbReference>
<dbReference type="InterPro" id="IPR043128">
    <property type="entry name" value="Rev_trsase/Diguanyl_cyclase"/>
</dbReference>
<evidence type="ECO:0000256" key="3">
    <source>
        <dbReference type="ARBA" id="ARBA00022692"/>
    </source>
</evidence>
<dbReference type="InterPro" id="IPR000160">
    <property type="entry name" value="GGDEF_dom"/>
</dbReference>
<evidence type="ECO:0000256" key="2">
    <source>
        <dbReference type="ARBA" id="ARBA00022475"/>
    </source>
</evidence>